<dbReference type="AlphaFoldDB" id="A0A915P8Z3"/>
<dbReference type="Pfam" id="PF05907">
    <property type="entry name" value="CXXC_Zn-b_euk"/>
    <property type="match status" value="1"/>
</dbReference>
<name>A0A915P8Z3_9BILA</name>
<dbReference type="GO" id="GO:0008270">
    <property type="term" value="F:zinc ion binding"/>
    <property type="evidence" value="ECO:0007669"/>
    <property type="project" value="UniProtKB-KW"/>
</dbReference>
<feature type="domain" description="FLYWCH-type" evidence="5">
    <location>
        <begin position="105"/>
        <end position="159"/>
    </location>
</feature>
<evidence type="ECO:0000313" key="8">
    <source>
        <dbReference type="WBParaSite" id="scf7180000424635.g13652"/>
    </source>
</evidence>
<evidence type="ECO:0000256" key="4">
    <source>
        <dbReference type="ARBA" id="ARBA00022833"/>
    </source>
</evidence>
<sequence>MPIISLQMKANLINVTKLKPQNYEEHRCSYLPYNNDKNEEFQTIVKFECRGLEPIDFDPRIGWCCSSTESDLNFEEIDLNTKEWFDYDEKAGLPLEIKEIMFGLTERGKKMLIHQGYKYNKEVSRKGTTYWTCKKYRTPQKCTGRAKTIGDEIIETQKHSCVPSQIDVEATQIRNKILQIAACSSHSPMVIINQCLAGASEEAKAILPKLESLATSIRRKRKSQGMSMEINVEEEDFNLEKNKENILLDTGIGDINRVIVYGTNLNIARLSNCDTWLAESIFQTNFDTFHHLWIIFGFYREQLIPFIFCLLPNKNEETYQTALLAILNAVGEMRPKFFIINFEREIENIIKQLLPQTQIRGSLFYFLKFMWTAIQNKGMAIRFEQEEDYAVILKKFCVLAFCDVKDVQQRFEHLADQLLLQFGNIKEHQDFIEYLENNLIGRNRRTPRFPIKMWNWKNIKESELNGIINYLNEILEETNEFCGGEEEKGKELINNNENKQKNLKFLEIIKEYKNCDEFDYFSKCTITSKINWTVQDIKRIQSVHSSNSRIQLASNRFGDPEFPKVAWQLFIEIIHSSSDYGRGYSQNAKNISKYFNIIQLYGAPTLEKACKTYIQNNKNFINSEEWKELSKTFPQLALQSLEYVINDSIKI</sequence>
<keyword evidence="2" id="KW-0479">Metal-binding</keyword>
<dbReference type="PANTHER" id="PTHR12857">
    <property type="entry name" value="CXXC MOTIF CONTAINING ZINC BINDING PROTEIN"/>
    <property type="match status" value="1"/>
</dbReference>
<keyword evidence="7" id="KW-1185">Reference proteome</keyword>
<dbReference type="Gene3D" id="2.20.25.240">
    <property type="match status" value="1"/>
</dbReference>
<evidence type="ECO:0000256" key="3">
    <source>
        <dbReference type="ARBA" id="ARBA00022771"/>
    </source>
</evidence>
<dbReference type="Proteomes" id="UP000887560">
    <property type="component" value="Unplaced"/>
</dbReference>
<keyword evidence="3" id="KW-0863">Zinc-finger</keyword>
<dbReference type="InterPro" id="IPR008584">
    <property type="entry name" value="CXXC_Zn-binding_euk"/>
</dbReference>
<evidence type="ECO:0000313" key="7">
    <source>
        <dbReference type="Proteomes" id="UP000887560"/>
    </source>
</evidence>
<dbReference type="PANTHER" id="PTHR12857:SF0">
    <property type="entry name" value="CXXC MOTIF CONTAINING ZINC BINDING PROTEIN"/>
    <property type="match status" value="1"/>
</dbReference>
<dbReference type="Pfam" id="PF10551">
    <property type="entry name" value="MULE"/>
    <property type="match status" value="1"/>
</dbReference>
<dbReference type="WBParaSite" id="scf7180000424635.g13652">
    <property type="protein sequence ID" value="scf7180000424635.g13652"/>
    <property type="gene ID" value="scf7180000424635.g13652"/>
</dbReference>
<reference evidence="8" key="1">
    <citation type="submission" date="2022-11" db="UniProtKB">
        <authorList>
            <consortium name="WormBaseParasite"/>
        </authorList>
    </citation>
    <scope>IDENTIFICATION</scope>
</reference>
<organism evidence="7 8">
    <name type="scientific">Meloidogyne floridensis</name>
    <dbReference type="NCBI Taxonomy" id="298350"/>
    <lineage>
        <taxon>Eukaryota</taxon>
        <taxon>Metazoa</taxon>
        <taxon>Ecdysozoa</taxon>
        <taxon>Nematoda</taxon>
        <taxon>Chromadorea</taxon>
        <taxon>Rhabditida</taxon>
        <taxon>Tylenchina</taxon>
        <taxon>Tylenchomorpha</taxon>
        <taxon>Tylenchoidea</taxon>
        <taxon>Meloidogynidae</taxon>
        <taxon>Meloidogyninae</taxon>
        <taxon>Meloidogyne</taxon>
    </lineage>
</organism>
<dbReference type="InterPro" id="IPR018289">
    <property type="entry name" value="MULE_transposase_dom"/>
</dbReference>
<dbReference type="Pfam" id="PF04500">
    <property type="entry name" value="FLYWCH"/>
    <property type="match status" value="1"/>
</dbReference>
<feature type="domain" description="MULE transposase" evidence="6">
    <location>
        <begin position="281"/>
        <end position="368"/>
    </location>
</feature>
<keyword evidence="4" id="KW-0862">Zinc</keyword>
<comment type="similarity">
    <text evidence="1">Belongs to the UPF0587 family.</text>
</comment>
<dbReference type="CDD" id="cd14733">
    <property type="entry name" value="BACK"/>
    <property type="match status" value="1"/>
</dbReference>
<evidence type="ECO:0000259" key="6">
    <source>
        <dbReference type="Pfam" id="PF10551"/>
    </source>
</evidence>
<accession>A0A915P8Z3</accession>
<evidence type="ECO:0000256" key="1">
    <source>
        <dbReference type="ARBA" id="ARBA00007818"/>
    </source>
</evidence>
<dbReference type="SUPFAM" id="SSF141678">
    <property type="entry name" value="MAL13P1.257-like"/>
    <property type="match status" value="1"/>
</dbReference>
<proteinExistence type="inferred from homology"/>
<protein>
    <submittedName>
        <fullName evidence="8">FLYWCH-type domain-containing protein</fullName>
    </submittedName>
</protein>
<evidence type="ECO:0000256" key="2">
    <source>
        <dbReference type="ARBA" id="ARBA00022723"/>
    </source>
</evidence>
<evidence type="ECO:0000259" key="5">
    <source>
        <dbReference type="Pfam" id="PF04500"/>
    </source>
</evidence>
<dbReference type="InterPro" id="IPR007588">
    <property type="entry name" value="Znf_FLYWCH"/>
</dbReference>